<comment type="caution">
    <text evidence="1">The sequence shown here is derived from an EMBL/GenBank/DDBJ whole genome shotgun (WGS) entry which is preliminary data.</text>
</comment>
<gene>
    <name evidence="1" type="ORF">MML48_7g00008552</name>
</gene>
<protein>
    <submittedName>
        <fullName evidence="1">Histone-lysine n-methyltransferase suv39h</fullName>
    </submittedName>
</protein>
<keyword evidence="2" id="KW-1185">Reference proteome</keyword>
<organism evidence="1 2">
    <name type="scientific">Holotrichia oblita</name>
    <name type="common">Chafer beetle</name>
    <dbReference type="NCBI Taxonomy" id="644536"/>
    <lineage>
        <taxon>Eukaryota</taxon>
        <taxon>Metazoa</taxon>
        <taxon>Ecdysozoa</taxon>
        <taxon>Arthropoda</taxon>
        <taxon>Hexapoda</taxon>
        <taxon>Insecta</taxon>
        <taxon>Pterygota</taxon>
        <taxon>Neoptera</taxon>
        <taxon>Endopterygota</taxon>
        <taxon>Coleoptera</taxon>
        <taxon>Polyphaga</taxon>
        <taxon>Scarabaeiformia</taxon>
        <taxon>Scarabaeidae</taxon>
        <taxon>Melolonthinae</taxon>
        <taxon>Holotrichia</taxon>
    </lineage>
</organism>
<dbReference type="Proteomes" id="UP001056778">
    <property type="component" value="Chromosome 7"/>
</dbReference>
<proteinExistence type="predicted"/>
<accession>A0ACB9SUI2</accession>
<name>A0ACB9SUI2_HOLOL</name>
<dbReference type="EMBL" id="CM043021">
    <property type="protein sequence ID" value="KAI4457924.1"/>
    <property type="molecule type" value="Genomic_DNA"/>
</dbReference>
<evidence type="ECO:0000313" key="2">
    <source>
        <dbReference type="Proteomes" id="UP001056778"/>
    </source>
</evidence>
<sequence length="280" mass="32440">MEFSDDYEHPSTDAKLIYTPENIPTKSTKHKFEEFTSGCKCMTLCRVQHECSCLRNFLNYDYDFFTSEDNLQSMHENYTLLKRDMPIYECNQNCLCSQYCGNRLVQYGPRKNLKIVPFDNNSKEKLKSKGAGLFTTAIIKKGNFVCEYAGEIISSQEANKRFKTQEKQKLMNYIFFVNETFGTNIIKTFVDPSIFGNIGRYINHSCDPNCEVIPVRVDNVIPKLCIFATKDINVDEEITFDYGDGQLGFCPLDQTVNKKKKCLCDFVNCRKYLPFCKETE</sequence>
<evidence type="ECO:0000313" key="1">
    <source>
        <dbReference type="EMBL" id="KAI4457924.1"/>
    </source>
</evidence>
<reference evidence="1" key="1">
    <citation type="submission" date="2022-04" db="EMBL/GenBank/DDBJ databases">
        <title>Chromosome-scale genome assembly of Holotrichia oblita Faldermann.</title>
        <authorList>
            <person name="Rongchong L."/>
        </authorList>
    </citation>
    <scope>NUCLEOTIDE SEQUENCE</scope>
    <source>
        <strain evidence="1">81SQS9</strain>
    </source>
</reference>